<dbReference type="PROSITE" id="PS51084">
    <property type="entry name" value="HIT_2"/>
    <property type="match status" value="1"/>
</dbReference>
<accession>C0E5K6</accession>
<comment type="caution">
    <text evidence="3">The sequence shown here is derived from an EMBL/GenBank/DDBJ whole genome shotgun (WGS) entry which is preliminary data.</text>
</comment>
<sequence length="122" mass="13694">MDTMLGFMRDIQIAMQAIRCATGAARVNVSILGNREPHLHAHLIPRFPDNEQFPDCSPWNDLRPKGKLGRDEVEAVKAKILECILRVETRKSVIEARKKTSSPEPAALMNRDLVISNDLMSS</sequence>
<proteinExistence type="predicted"/>
<name>C0E5K6_9CORY</name>
<feature type="domain" description="HIT" evidence="2">
    <location>
        <begin position="1"/>
        <end position="53"/>
    </location>
</feature>
<evidence type="ECO:0000256" key="1">
    <source>
        <dbReference type="PROSITE-ProRule" id="PRU00464"/>
    </source>
</evidence>
<organism evidence="3 4">
    <name type="scientific">Corynebacterium matruchotii ATCC 33806</name>
    <dbReference type="NCBI Taxonomy" id="566549"/>
    <lineage>
        <taxon>Bacteria</taxon>
        <taxon>Bacillati</taxon>
        <taxon>Actinomycetota</taxon>
        <taxon>Actinomycetes</taxon>
        <taxon>Mycobacteriales</taxon>
        <taxon>Corynebacteriaceae</taxon>
        <taxon>Corynebacterium</taxon>
    </lineage>
</organism>
<dbReference type="InterPro" id="IPR011146">
    <property type="entry name" value="HIT-like"/>
</dbReference>
<dbReference type="Gene3D" id="3.30.428.10">
    <property type="entry name" value="HIT-like"/>
    <property type="match status" value="1"/>
</dbReference>
<dbReference type="SUPFAM" id="SSF54197">
    <property type="entry name" value="HIT-like"/>
    <property type="match status" value="1"/>
</dbReference>
<evidence type="ECO:0000313" key="4">
    <source>
        <dbReference type="Proteomes" id="UP000006247"/>
    </source>
</evidence>
<dbReference type="InterPro" id="IPR036265">
    <property type="entry name" value="HIT-like_sf"/>
</dbReference>
<dbReference type="EMBL" id="ACEB01000035">
    <property type="protein sequence ID" value="EEG26193.1"/>
    <property type="molecule type" value="Genomic_DNA"/>
</dbReference>
<dbReference type="HOGENOM" id="CLU_2022846_0_0_11"/>
<dbReference type="Proteomes" id="UP000006247">
    <property type="component" value="Unassembled WGS sequence"/>
</dbReference>
<protein>
    <recommendedName>
        <fullName evidence="2">HIT domain-containing protein</fullName>
    </recommendedName>
</protein>
<evidence type="ECO:0000313" key="3">
    <source>
        <dbReference type="EMBL" id="EEG26193.1"/>
    </source>
</evidence>
<gene>
    <name evidence="3" type="ORF">CORMATOL_02296</name>
</gene>
<evidence type="ECO:0000259" key="2">
    <source>
        <dbReference type="PROSITE" id="PS51084"/>
    </source>
</evidence>
<reference evidence="3 4" key="1">
    <citation type="submission" date="2009-01" db="EMBL/GenBank/DDBJ databases">
        <authorList>
            <person name="Fulton L."/>
            <person name="Clifton S."/>
            <person name="Chinwalla A.T."/>
            <person name="Mitreva M."/>
            <person name="Sodergren E."/>
            <person name="Weinstock G."/>
            <person name="Clifton S."/>
            <person name="Dooling D.J."/>
            <person name="Fulton B."/>
            <person name="Minx P."/>
            <person name="Pepin K.H."/>
            <person name="Johnson M."/>
            <person name="Bhonagiri V."/>
            <person name="Nash W.E."/>
            <person name="Mardis E.R."/>
            <person name="Wilson R.K."/>
        </authorList>
    </citation>
    <scope>NUCLEOTIDE SEQUENCE [LARGE SCALE GENOMIC DNA]</scope>
    <source>
        <strain evidence="3 4">ATCC 33806</strain>
    </source>
</reference>
<dbReference type="AlphaFoldDB" id="C0E5K6"/>
<dbReference type="GO" id="GO:0003824">
    <property type="term" value="F:catalytic activity"/>
    <property type="evidence" value="ECO:0007669"/>
    <property type="project" value="InterPro"/>
</dbReference>
<feature type="short sequence motif" description="Histidine triad motif" evidence="1">
    <location>
        <begin position="38"/>
        <end position="42"/>
    </location>
</feature>